<comment type="similarity">
    <text evidence="1">Belongs to the AfsR/DnrI/RedD regulatory family.</text>
</comment>
<evidence type="ECO:0000256" key="6">
    <source>
        <dbReference type="PROSITE-ProRule" id="PRU00339"/>
    </source>
</evidence>
<dbReference type="Gene3D" id="3.40.50.300">
    <property type="entry name" value="P-loop containing nucleotide triphosphate hydrolases"/>
    <property type="match status" value="1"/>
</dbReference>
<evidence type="ECO:0000256" key="1">
    <source>
        <dbReference type="ARBA" id="ARBA00005820"/>
    </source>
</evidence>
<evidence type="ECO:0000256" key="3">
    <source>
        <dbReference type="ARBA" id="ARBA00023015"/>
    </source>
</evidence>
<keyword evidence="3" id="KW-0805">Transcription regulation</keyword>
<sequence>MTVEFRLLGGVEVLVDGCRVDLGPARQQRVLAALLIGANQVATVEQLVERVWGEGAPQRARSTLYSYLSRLRHALRPAEEEARIARRSGGYRLSVAPTAADLHRFRALVPLARAAADAGDEDEAARLFEEALALWQGDLCPGTDTPWFNVQRDTAHAELLAAALDRGDLQLRRGRHAELAPVLTDHAERHPLDERIAAQLMLTLYRCGRPADALRHYQELRHRLAAELGIDPGPALRELYRQILVSDPRLAPPDRAVVSPRRAAATPRQLPAIPALFTGRDRERVRLDKLLTPRAEPGDAVPVSTICGTGGVGKTWLALRWAHDRQECWPDGQLYADLRGFTPTGDPLDPYTVLREFLDALGADPAHRPTAPHAQAALYRSLTHGKRLLIVLDNARDTDQVLPLLPGSPTCTVLITSRHQLPGLAAAHGTTHLTLGTLDDSEAHELLGRRLGADRLAAEPAAAAALLRHCAGLPLALSVLAARLTTNPVLTLTALAAELGETATRLDALDTGEPSTDVRAVLASSYRALDPDTARVFRQLAQAPGADIGPAAAAGLTALPAARLRTRLRRLQAHHLLQERGPGRYSCHDLLRSYAVELAATVAPASEGQQALTRVLDHYVHTAYAADRLLMPHRDPIRLVPASPGTHPEHFATHDAAMRWFADEHTVLSAAVDRAERTGHDAHAWQLAWALTTFLARRGRWTDLAALHTTALAAAERADDVAARAESHRTRAFACTETGRLAEAHRELARALALSEASGNRPSLAHTHLALGWLYEREGDHAAALRHDGSAVDLFTNLGNLPWRARALNALAWDHARLGDHPAAVRRGQEALALQEELADARGQAGTWDTLGYAYHHLGDHPQAVDCYRRSLHLNRVLGHRYNEAETLVHLSHTHRATGAIGAARETLRQALALYREIQTPDAEVEQVRALLAELPQSARSAVPRSGP</sequence>
<dbReference type="InterPro" id="IPR051677">
    <property type="entry name" value="AfsR-DnrI-RedD_regulator"/>
</dbReference>
<dbReference type="InterPro" id="IPR016032">
    <property type="entry name" value="Sig_transdc_resp-reg_C-effctor"/>
</dbReference>
<dbReference type="Proteomes" id="UP000094094">
    <property type="component" value="Chromosome"/>
</dbReference>
<gene>
    <name evidence="9" type="ORF">SL103_16070</name>
</gene>
<dbReference type="EMBL" id="CP017157">
    <property type="protein sequence ID" value="AOP51240.1"/>
    <property type="molecule type" value="Genomic_DNA"/>
</dbReference>
<organism evidence="9 10">
    <name type="scientific">Streptomyces lydicus</name>
    <dbReference type="NCBI Taxonomy" id="47763"/>
    <lineage>
        <taxon>Bacteria</taxon>
        <taxon>Bacillati</taxon>
        <taxon>Actinomycetota</taxon>
        <taxon>Actinomycetes</taxon>
        <taxon>Kitasatosporales</taxon>
        <taxon>Streptomycetaceae</taxon>
        <taxon>Streptomyces</taxon>
    </lineage>
</organism>
<name>A0A1D7VWX5_9ACTN</name>
<evidence type="ECO:0000313" key="10">
    <source>
        <dbReference type="Proteomes" id="UP000094094"/>
    </source>
</evidence>
<dbReference type="OrthoDB" id="581105at2"/>
<dbReference type="GO" id="GO:0003677">
    <property type="term" value="F:DNA binding"/>
    <property type="evidence" value="ECO:0007669"/>
    <property type="project" value="UniProtKB-UniRule"/>
</dbReference>
<dbReference type="PRINTS" id="PR00364">
    <property type="entry name" value="DISEASERSIST"/>
</dbReference>
<dbReference type="PROSITE" id="PS50005">
    <property type="entry name" value="TPR"/>
    <property type="match status" value="1"/>
</dbReference>
<dbReference type="SMART" id="SM01043">
    <property type="entry name" value="BTAD"/>
    <property type="match status" value="1"/>
</dbReference>
<dbReference type="InterPro" id="IPR001867">
    <property type="entry name" value="OmpR/PhoB-type_DNA-bd"/>
</dbReference>
<dbReference type="KEGG" id="slc:SL103_16070"/>
<dbReference type="RefSeq" id="WP_069573780.1">
    <property type="nucleotide sequence ID" value="NZ_CP017157.1"/>
</dbReference>
<dbReference type="InterPro" id="IPR019734">
    <property type="entry name" value="TPR_rpt"/>
</dbReference>
<evidence type="ECO:0000256" key="4">
    <source>
        <dbReference type="ARBA" id="ARBA00023125"/>
    </source>
</evidence>
<dbReference type="SUPFAM" id="SSF48452">
    <property type="entry name" value="TPR-like"/>
    <property type="match status" value="2"/>
</dbReference>
<feature type="DNA-binding region" description="OmpR/PhoB-type" evidence="7">
    <location>
        <begin position="1"/>
        <end position="95"/>
    </location>
</feature>
<keyword evidence="6" id="KW-0802">TPR repeat</keyword>
<reference evidence="9 10" key="1">
    <citation type="submission" date="2016-09" db="EMBL/GenBank/DDBJ databases">
        <title>Complete genome sequencing of Streptomyces lydicus 103 and metabolic pathways analysis of antibiotic biosynthesis.</title>
        <authorList>
            <person name="Jia N."/>
            <person name="Ding M.-Z."/>
            <person name="Gao F."/>
            <person name="Yuan Y.-J."/>
        </authorList>
    </citation>
    <scope>NUCLEOTIDE SEQUENCE [LARGE SCALE GENOMIC DNA]</scope>
    <source>
        <strain evidence="9 10">103</strain>
    </source>
</reference>
<dbReference type="PANTHER" id="PTHR35807:SF1">
    <property type="entry name" value="TRANSCRIPTIONAL REGULATOR REDD"/>
    <property type="match status" value="1"/>
</dbReference>
<feature type="repeat" description="TPR" evidence="6">
    <location>
        <begin position="845"/>
        <end position="878"/>
    </location>
</feature>
<dbReference type="GO" id="GO:0000160">
    <property type="term" value="P:phosphorelay signal transduction system"/>
    <property type="evidence" value="ECO:0007669"/>
    <property type="project" value="UniProtKB-KW"/>
</dbReference>
<dbReference type="InterPro" id="IPR027417">
    <property type="entry name" value="P-loop_NTPase"/>
</dbReference>
<dbReference type="SMART" id="SM00862">
    <property type="entry name" value="Trans_reg_C"/>
    <property type="match status" value="1"/>
</dbReference>
<evidence type="ECO:0000256" key="2">
    <source>
        <dbReference type="ARBA" id="ARBA00023012"/>
    </source>
</evidence>
<dbReference type="InterPro" id="IPR005158">
    <property type="entry name" value="BTAD"/>
</dbReference>
<dbReference type="GO" id="GO:0043531">
    <property type="term" value="F:ADP binding"/>
    <property type="evidence" value="ECO:0007669"/>
    <property type="project" value="InterPro"/>
</dbReference>
<dbReference type="Gene3D" id="1.10.10.10">
    <property type="entry name" value="Winged helix-like DNA-binding domain superfamily/Winged helix DNA-binding domain"/>
    <property type="match status" value="1"/>
</dbReference>
<evidence type="ECO:0000259" key="8">
    <source>
        <dbReference type="PROSITE" id="PS51755"/>
    </source>
</evidence>
<dbReference type="InterPro" id="IPR011990">
    <property type="entry name" value="TPR-like_helical_dom_sf"/>
</dbReference>
<dbReference type="SMART" id="SM00028">
    <property type="entry name" value="TPR"/>
    <property type="match status" value="6"/>
</dbReference>
<accession>A0A1D7VWX5</accession>
<dbReference type="CDD" id="cd00383">
    <property type="entry name" value="trans_reg_C"/>
    <property type="match status" value="1"/>
</dbReference>
<dbReference type="InterPro" id="IPR036388">
    <property type="entry name" value="WH-like_DNA-bd_sf"/>
</dbReference>
<protein>
    <recommendedName>
        <fullName evidence="8">OmpR/PhoB-type domain-containing protein</fullName>
    </recommendedName>
</protein>
<dbReference type="AlphaFoldDB" id="A0A1D7VWX5"/>
<feature type="domain" description="OmpR/PhoB-type" evidence="8">
    <location>
        <begin position="1"/>
        <end position="95"/>
    </location>
</feature>
<keyword evidence="10" id="KW-1185">Reference proteome</keyword>
<keyword evidence="2" id="KW-0902">Two-component regulatory system</keyword>
<dbReference type="Pfam" id="PF00486">
    <property type="entry name" value="Trans_reg_C"/>
    <property type="match status" value="1"/>
</dbReference>
<evidence type="ECO:0000313" key="9">
    <source>
        <dbReference type="EMBL" id="AOP51240.1"/>
    </source>
</evidence>
<keyword evidence="5" id="KW-0804">Transcription</keyword>
<proteinExistence type="inferred from homology"/>
<dbReference type="CDD" id="cd15831">
    <property type="entry name" value="BTAD"/>
    <property type="match status" value="1"/>
</dbReference>
<keyword evidence="4 7" id="KW-0238">DNA-binding</keyword>
<evidence type="ECO:0000256" key="7">
    <source>
        <dbReference type="PROSITE-ProRule" id="PRU01091"/>
    </source>
</evidence>
<dbReference type="PROSITE" id="PS51755">
    <property type="entry name" value="OMPR_PHOB"/>
    <property type="match status" value="1"/>
</dbReference>
<dbReference type="SUPFAM" id="SSF52540">
    <property type="entry name" value="P-loop containing nucleoside triphosphate hydrolases"/>
    <property type="match status" value="1"/>
</dbReference>
<dbReference type="GO" id="GO:0006355">
    <property type="term" value="P:regulation of DNA-templated transcription"/>
    <property type="evidence" value="ECO:0007669"/>
    <property type="project" value="InterPro"/>
</dbReference>
<evidence type="ECO:0000256" key="5">
    <source>
        <dbReference type="ARBA" id="ARBA00023163"/>
    </source>
</evidence>
<dbReference type="Gene3D" id="1.25.40.10">
    <property type="entry name" value="Tetratricopeptide repeat domain"/>
    <property type="match status" value="2"/>
</dbReference>
<dbReference type="Pfam" id="PF13424">
    <property type="entry name" value="TPR_12"/>
    <property type="match status" value="2"/>
</dbReference>
<dbReference type="SUPFAM" id="SSF46894">
    <property type="entry name" value="C-terminal effector domain of the bipartite response regulators"/>
    <property type="match status" value="1"/>
</dbReference>
<dbReference type="PANTHER" id="PTHR35807">
    <property type="entry name" value="TRANSCRIPTIONAL REGULATOR REDD-RELATED"/>
    <property type="match status" value="1"/>
</dbReference>
<dbReference type="Pfam" id="PF03704">
    <property type="entry name" value="BTAD"/>
    <property type="match status" value="1"/>
</dbReference>